<protein>
    <submittedName>
        <fullName evidence="1">Uncharacterized protein</fullName>
    </submittedName>
</protein>
<name>A0A9Q3Z5Z2_9ACTN</name>
<accession>A0A9Q3Z5Z2</accession>
<comment type="caution">
    <text evidence="1">The sequence shown here is derived from an EMBL/GenBank/DDBJ whole genome shotgun (WGS) entry which is preliminary data.</text>
</comment>
<reference evidence="1" key="1">
    <citation type="submission" date="2021-12" db="EMBL/GenBank/DDBJ databases">
        <authorList>
            <person name="Lee J.-H."/>
            <person name="Kim S.-B."/>
        </authorList>
    </citation>
    <scope>NUCLEOTIDE SEQUENCE</scope>
    <source>
        <strain evidence="1">NR30</strain>
    </source>
</reference>
<dbReference type="EMBL" id="JAJSBI010000002">
    <property type="protein sequence ID" value="MCD9872862.1"/>
    <property type="molecule type" value="Genomic_DNA"/>
</dbReference>
<organism evidence="1 2">
    <name type="scientific">Streptomyces guryensis</name>
    <dbReference type="NCBI Taxonomy" id="2886947"/>
    <lineage>
        <taxon>Bacteria</taxon>
        <taxon>Bacillati</taxon>
        <taxon>Actinomycetota</taxon>
        <taxon>Actinomycetes</taxon>
        <taxon>Kitasatosporales</taxon>
        <taxon>Streptomycetaceae</taxon>
        <taxon>Streptomyces</taxon>
    </lineage>
</organism>
<evidence type="ECO:0000313" key="1">
    <source>
        <dbReference type="EMBL" id="MCD9872862.1"/>
    </source>
</evidence>
<proteinExistence type="predicted"/>
<evidence type="ECO:0000313" key="2">
    <source>
        <dbReference type="Proteomes" id="UP001108029"/>
    </source>
</evidence>
<dbReference type="Proteomes" id="UP001108029">
    <property type="component" value="Unassembled WGS sequence"/>
</dbReference>
<sequence length="66" mass="7371">MVASSLVRAVHRELGTGGQQLISDFWPQWLNPSWCVRLSHCVSVFQLPPQDSSYTADDRTGGRAVR</sequence>
<dbReference type="RefSeq" id="WP_232646830.1">
    <property type="nucleotide sequence ID" value="NZ_JAJSBI010000002.1"/>
</dbReference>
<gene>
    <name evidence="1" type="ORF">LJ657_04105</name>
</gene>
<dbReference type="AlphaFoldDB" id="A0A9Q3Z5Z2"/>
<keyword evidence="2" id="KW-1185">Reference proteome</keyword>